<dbReference type="Pfam" id="PF08718">
    <property type="entry name" value="GLTP"/>
    <property type="match status" value="1"/>
</dbReference>
<dbReference type="GO" id="GO:0005929">
    <property type="term" value="C:cilium"/>
    <property type="evidence" value="ECO:0007669"/>
    <property type="project" value="TreeGrafter"/>
</dbReference>
<keyword evidence="2" id="KW-0813">Transport</keyword>
<accession>A0A4U5UUS1</accession>
<organism evidence="20 21">
    <name type="scientific">Collichthys lucidus</name>
    <name type="common">Big head croaker</name>
    <name type="synonym">Sciaena lucida</name>
    <dbReference type="NCBI Taxonomy" id="240159"/>
    <lineage>
        <taxon>Eukaryota</taxon>
        <taxon>Metazoa</taxon>
        <taxon>Chordata</taxon>
        <taxon>Craniata</taxon>
        <taxon>Vertebrata</taxon>
        <taxon>Euteleostomi</taxon>
        <taxon>Actinopterygii</taxon>
        <taxon>Neopterygii</taxon>
        <taxon>Teleostei</taxon>
        <taxon>Neoteleostei</taxon>
        <taxon>Acanthomorphata</taxon>
        <taxon>Eupercaria</taxon>
        <taxon>Sciaenidae</taxon>
        <taxon>Collichthys</taxon>
    </lineage>
</organism>
<dbReference type="GO" id="GO:0007231">
    <property type="term" value="P:osmosensory signaling pathway"/>
    <property type="evidence" value="ECO:0007669"/>
    <property type="project" value="TreeGrafter"/>
</dbReference>
<evidence type="ECO:0000256" key="2">
    <source>
        <dbReference type="ARBA" id="ARBA00022448"/>
    </source>
</evidence>
<feature type="domain" description="Ion transport" evidence="18">
    <location>
        <begin position="636"/>
        <end position="889"/>
    </location>
</feature>
<dbReference type="PROSITE" id="PS50088">
    <property type="entry name" value="ANK_REPEAT"/>
    <property type="match status" value="1"/>
</dbReference>
<comment type="subcellular location">
    <subcellularLocation>
        <location evidence="1">Cell membrane</location>
        <topology evidence="1">Multi-pass membrane protein</topology>
    </subcellularLocation>
</comment>
<dbReference type="InterPro" id="IPR008347">
    <property type="entry name" value="TrpV1-4"/>
</dbReference>
<evidence type="ECO:0000256" key="13">
    <source>
        <dbReference type="ARBA" id="ARBA00023303"/>
    </source>
</evidence>
<dbReference type="SUPFAM" id="SSF48403">
    <property type="entry name" value="Ankyrin repeat"/>
    <property type="match status" value="1"/>
</dbReference>
<dbReference type="FunFam" id="1.10.287.70:FF:000074">
    <property type="entry name" value="Transient receptor potential cation channel subfamily V member 1"/>
    <property type="match status" value="1"/>
</dbReference>
<dbReference type="InterPro" id="IPR036770">
    <property type="entry name" value="Ankyrin_rpt-contain_sf"/>
</dbReference>
<keyword evidence="12 17" id="KW-0472">Membrane</keyword>
<evidence type="ECO:0000256" key="11">
    <source>
        <dbReference type="ARBA" id="ARBA00023065"/>
    </source>
</evidence>
<feature type="compositionally biased region" description="Basic residues" evidence="16">
    <location>
        <begin position="326"/>
        <end position="335"/>
    </location>
</feature>
<evidence type="ECO:0000256" key="7">
    <source>
        <dbReference type="ARBA" id="ARBA00022737"/>
    </source>
</evidence>
<evidence type="ECO:0000256" key="4">
    <source>
        <dbReference type="ARBA" id="ARBA00022568"/>
    </source>
</evidence>
<keyword evidence="21" id="KW-1185">Reference proteome</keyword>
<dbReference type="FunFam" id="1.10.3520.10:FF:000001">
    <property type="entry name" value="Pleckstrin domain-containing family A member 8"/>
    <property type="match status" value="1"/>
</dbReference>
<evidence type="ECO:0000256" key="5">
    <source>
        <dbReference type="ARBA" id="ARBA00022673"/>
    </source>
</evidence>
<dbReference type="GO" id="GO:0005262">
    <property type="term" value="F:calcium channel activity"/>
    <property type="evidence" value="ECO:0007669"/>
    <property type="project" value="UniProtKB-KW"/>
</dbReference>
<evidence type="ECO:0000256" key="17">
    <source>
        <dbReference type="SAM" id="Phobius"/>
    </source>
</evidence>
<keyword evidence="11" id="KW-0406">Ion transport</keyword>
<dbReference type="Gene3D" id="1.25.40.20">
    <property type="entry name" value="Ankyrin repeat-containing domain"/>
    <property type="match status" value="2"/>
</dbReference>
<evidence type="ECO:0000313" key="20">
    <source>
        <dbReference type="EMBL" id="TKS78749.1"/>
    </source>
</evidence>
<dbReference type="InterPro" id="IPR014830">
    <property type="entry name" value="Glycolipid_transfer_prot_dom"/>
</dbReference>
<dbReference type="PRINTS" id="PR01768">
    <property type="entry name" value="TRPVRECEPTOR"/>
</dbReference>
<feature type="domain" description="Glycolipid transfer protein" evidence="19">
    <location>
        <begin position="18"/>
        <end position="166"/>
    </location>
</feature>
<feature type="transmembrane region" description="Helical" evidence="17">
    <location>
        <begin position="630"/>
        <end position="655"/>
    </location>
</feature>
<dbReference type="InterPro" id="IPR005821">
    <property type="entry name" value="Ion_trans_dom"/>
</dbReference>
<feature type="transmembrane region" description="Helical" evidence="17">
    <location>
        <begin position="853"/>
        <end position="877"/>
    </location>
</feature>
<evidence type="ECO:0000256" key="3">
    <source>
        <dbReference type="ARBA" id="ARBA00022475"/>
    </source>
</evidence>
<sequence length="1012" mass="114976">MALLMEHQFRQLPADRQVETRPFLEAVSYLPPFFDCLGPTIFAPIKADITGNIAKIRAVYDTNPSRFKTLHQIVEAEKEMHGGQWPKIGATLALMWLKRDLRFIQVLLQSLVDGEKDDTNPFLMRMNINKAYERALQIYHGFLMQAFFKAAIFAAPSRTDFLKGLSKGREVKEEECFEKIRKFLTNFGATGRSALLRRCHLALSKADTLTRSAVSVDSGDGGAPQPESDAAFPLSEFSDLFESEDASQSIQDTSQGSALELVQPGQPADGRQNLRMKFQGAFKKGISNPKDLLESTIYESNVVQGPKKAPMDSLFDYGTYRNTSNQKRRRKKLPRGKAEMSCDDGESSDPPKVMKIFNRTLLFDCVSRADTEALEGLLEYLQSHEKRLTDEEFREPSTGKTCLPKALLNLYGGQNDTIPLLVDIAEKTGILREFINTPFRDVYYRGQTAMHIAIERRCKQYVELLVEKGADVHAQARGRFFQPKDEGGYFYFVHIADNTKDNTRFLTKMYDLLLIKSAKLYPDCSLETVLNNDGMSPLMMAAKLGKIGVFQHIIRREIKDEEARHLSRKFKDWAYGPVYSSLYDLSSLDTCGEEPSVLEILVYNSRNENRHEMLAVEPINELLRAKWQKFAAVTFYISVVSYLTTMIIFTLVAYYHPTQGKPPYPYTTSSDYLRMVGEIVTLASGIFFFLTNIKDLFLKKCPGVKSLFIDGSFQLLYFIYSVLIIVTAALYLSGIEAYVSVMVFALVLGWMNTLYFTRGLKLTGTYSIMIQKILFKDLFRFLLVYVLFMIGYASALVSLLKVCPPPGTECDGGCPTYPMCRDPDTFSNFLLDLFKLTIGMGELDMIDGAQYPAVFLILLVTYIILTFVLLLNMLIALMGETVGQVSKESKKIWKLQWATTILDIERSFPVCLRKSFRAGEMVTVGKNWDGTPDRRWCFRVDEVNWCHWNQNLAIISEDPGKNETCQVNGLQQGVKALRRDRWSTVVPRVVELSKGPRPRDLVVEMEPLTPRY</sequence>
<dbReference type="STRING" id="240159.A0A4U5UUS1"/>
<dbReference type="EMBL" id="CM014088">
    <property type="protein sequence ID" value="TKS78749.1"/>
    <property type="molecule type" value="Genomic_DNA"/>
</dbReference>
<feature type="region of interest" description="Disordered" evidence="16">
    <location>
        <begin position="314"/>
        <end position="349"/>
    </location>
</feature>
<feature type="transmembrane region" description="Helical" evidence="17">
    <location>
        <begin position="738"/>
        <end position="757"/>
    </location>
</feature>
<proteinExistence type="predicted"/>
<evidence type="ECO:0000259" key="18">
    <source>
        <dbReference type="Pfam" id="PF00520"/>
    </source>
</evidence>
<evidence type="ECO:0000256" key="6">
    <source>
        <dbReference type="ARBA" id="ARBA00022692"/>
    </source>
</evidence>
<protein>
    <submittedName>
        <fullName evidence="20">Transient receptor potential cation channel subfamily V member 4</fullName>
    </submittedName>
</protein>
<keyword evidence="13" id="KW-0407">Ion channel</keyword>
<feature type="repeat" description="ANK" evidence="15">
    <location>
        <begin position="445"/>
        <end position="477"/>
    </location>
</feature>
<evidence type="ECO:0000256" key="9">
    <source>
        <dbReference type="ARBA" id="ARBA00022989"/>
    </source>
</evidence>
<reference evidence="20 21" key="1">
    <citation type="submission" date="2019-01" db="EMBL/GenBank/DDBJ databases">
        <title>Genome Assembly of Collichthys lucidus.</title>
        <authorList>
            <person name="Cai M."/>
            <person name="Xiao S."/>
        </authorList>
    </citation>
    <scope>NUCLEOTIDE SEQUENCE [LARGE SCALE GENOMIC DNA]</scope>
    <source>
        <strain evidence="20">JT15FE1705JMU</strain>
        <tissue evidence="20">Muscle</tissue>
    </source>
</reference>
<feature type="transmembrane region" description="Helical" evidence="17">
    <location>
        <begin position="675"/>
        <end position="693"/>
    </location>
</feature>
<dbReference type="PRINTS" id="PR01769">
    <property type="entry name" value="VRL2RECEPTOR"/>
</dbReference>
<evidence type="ECO:0000256" key="12">
    <source>
        <dbReference type="ARBA" id="ARBA00023136"/>
    </source>
</evidence>
<dbReference type="SUPFAM" id="SSF110004">
    <property type="entry name" value="Glycolipid transfer protein, GLTP"/>
    <property type="match status" value="1"/>
</dbReference>
<keyword evidence="3" id="KW-1003">Cell membrane</keyword>
<dbReference type="GO" id="GO:0007015">
    <property type="term" value="P:actin filament organization"/>
    <property type="evidence" value="ECO:0007669"/>
    <property type="project" value="TreeGrafter"/>
</dbReference>
<dbReference type="PANTHER" id="PTHR10582:SF4">
    <property type="entry name" value="TRANSIENT RECEPTOR POTENTIAL CATION CHANNEL SUBFAMILY V MEMBER 4"/>
    <property type="match status" value="1"/>
</dbReference>
<dbReference type="InterPro" id="IPR008348">
    <property type="entry name" value="TrpV4"/>
</dbReference>
<evidence type="ECO:0000256" key="1">
    <source>
        <dbReference type="ARBA" id="ARBA00004651"/>
    </source>
</evidence>
<evidence type="ECO:0000256" key="8">
    <source>
        <dbReference type="ARBA" id="ARBA00022837"/>
    </source>
</evidence>
<keyword evidence="8" id="KW-0106">Calcium</keyword>
<keyword evidence="20" id="KW-0675">Receptor</keyword>
<dbReference type="GO" id="GO:0098703">
    <property type="term" value="P:calcium ion import across plasma membrane"/>
    <property type="evidence" value="ECO:0007669"/>
    <property type="project" value="TreeGrafter"/>
</dbReference>
<evidence type="ECO:0000256" key="16">
    <source>
        <dbReference type="SAM" id="MobiDB-lite"/>
    </source>
</evidence>
<dbReference type="PROSITE" id="PS50297">
    <property type="entry name" value="ANK_REP_REGION"/>
    <property type="match status" value="1"/>
</dbReference>
<evidence type="ECO:0000259" key="19">
    <source>
        <dbReference type="Pfam" id="PF08718"/>
    </source>
</evidence>
<dbReference type="AlphaFoldDB" id="A0A4U5UUS1"/>
<keyword evidence="9 17" id="KW-1133">Transmembrane helix</keyword>
<dbReference type="Pfam" id="PF00023">
    <property type="entry name" value="Ank"/>
    <property type="match status" value="1"/>
</dbReference>
<comment type="catalytic activity">
    <reaction evidence="14">
        <text>Ca(2+)(in) = Ca(2+)(out)</text>
        <dbReference type="Rhea" id="RHEA:29671"/>
        <dbReference type="ChEBI" id="CHEBI:29108"/>
    </reaction>
</comment>
<dbReference type="Proteomes" id="UP000298787">
    <property type="component" value="Chromosome 11"/>
</dbReference>
<dbReference type="Gene3D" id="1.10.3520.10">
    <property type="entry name" value="Glycolipid transfer protein"/>
    <property type="match status" value="1"/>
</dbReference>
<keyword evidence="6 17" id="KW-0812">Transmembrane</keyword>
<evidence type="ECO:0000256" key="15">
    <source>
        <dbReference type="PROSITE-ProRule" id="PRU00023"/>
    </source>
</evidence>
<dbReference type="PANTHER" id="PTHR10582">
    <property type="entry name" value="TRANSIENT RECEPTOR POTENTIAL ION CHANNEL PROTEIN"/>
    <property type="match status" value="1"/>
</dbReference>
<keyword evidence="4" id="KW-0109">Calcium transport</keyword>
<dbReference type="InterPro" id="IPR002110">
    <property type="entry name" value="Ankyrin_rpt"/>
</dbReference>
<gene>
    <name evidence="20" type="ORF">D9C73_012424</name>
</gene>
<keyword evidence="7" id="KW-0677">Repeat</keyword>
<dbReference type="Pfam" id="PF00520">
    <property type="entry name" value="Ion_trans"/>
    <property type="match status" value="1"/>
</dbReference>
<dbReference type="SMART" id="SM00248">
    <property type="entry name" value="ANK"/>
    <property type="match status" value="3"/>
</dbReference>
<dbReference type="GO" id="GO:0005886">
    <property type="term" value="C:plasma membrane"/>
    <property type="evidence" value="ECO:0007669"/>
    <property type="project" value="UniProtKB-SubCell"/>
</dbReference>
<keyword evidence="5" id="KW-0107">Calcium channel</keyword>
<feature type="transmembrane region" description="Helical" evidence="17">
    <location>
        <begin position="714"/>
        <end position="732"/>
    </location>
</feature>
<dbReference type="GO" id="GO:0120013">
    <property type="term" value="F:lipid transfer activity"/>
    <property type="evidence" value="ECO:0007669"/>
    <property type="project" value="InterPro"/>
</dbReference>
<evidence type="ECO:0000256" key="10">
    <source>
        <dbReference type="ARBA" id="ARBA00023043"/>
    </source>
</evidence>
<dbReference type="InterPro" id="IPR024862">
    <property type="entry name" value="TRPV"/>
</dbReference>
<feature type="transmembrane region" description="Helical" evidence="17">
    <location>
        <begin position="778"/>
        <end position="799"/>
    </location>
</feature>
<dbReference type="InterPro" id="IPR036497">
    <property type="entry name" value="GLTP_sf"/>
</dbReference>
<evidence type="ECO:0000256" key="14">
    <source>
        <dbReference type="ARBA" id="ARBA00036634"/>
    </source>
</evidence>
<keyword evidence="10 15" id="KW-0040">ANK repeat</keyword>
<dbReference type="Gene3D" id="1.10.287.70">
    <property type="match status" value="1"/>
</dbReference>
<evidence type="ECO:0000313" key="21">
    <source>
        <dbReference type="Proteomes" id="UP000298787"/>
    </source>
</evidence>
<dbReference type="GO" id="GO:0005737">
    <property type="term" value="C:cytoplasm"/>
    <property type="evidence" value="ECO:0007669"/>
    <property type="project" value="InterPro"/>
</dbReference>
<name>A0A4U5UUS1_COLLU</name>